<accession>A0A2N0PCK4</accession>
<evidence type="ECO:0000313" key="1">
    <source>
        <dbReference type="EMBL" id="PKC04557.1"/>
    </source>
</evidence>
<evidence type="ECO:0000313" key="2">
    <source>
        <dbReference type="Proteomes" id="UP000232722"/>
    </source>
</evidence>
<proteinExistence type="predicted"/>
<gene>
    <name evidence="1" type="ORF">RhiirA5_253366</name>
</gene>
<dbReference type="VEuPathDB" id="FungiDB:RhiirA1_346418"/>
<comment type="caution">
    <text evidence="1">The sequence shown here is derived from an EMBL/GenBank/DDBJ whole genome shotgun (WGS) entry which is preliminary data.</text>
</comment>
<dbReference type="PANTHER" id="PTHR46579:SF2">
    <property type="entry name" value="C2H2-TYPE DOMAIN-CONTAINING PROTEIN"/>
    <property type="match status" value="1"/>
</dbReference>
<dbReference type="EMBL" id="LLXJ01000988">
    <property type="protein sequence ID" value="PKC04557.1"/>
    <property type="molecule type" value="Genomic_DNA"/>
</dbReference>
<feature type="non-terminal residue" evidence="1">
    <location>
        <position position="69"/>
    </location>
</feature>
<sequence>IIESDMLQKAHRRFVKIIKLIEVQYSRNKITPNLYLSFHLSKCCHDFSPLYTFWCFSFKRMNGMLGKIH</sequence>
<dbReference type="Proteomes" id="UP000232722">
    <property type="component" value="Unassembled WGS sequence"/>
</dbReference>
<dbReference type="AlphaFoldDB" id="A0A2N0PCK4"/>
<dbReference type="PANTHER" id="PTHR46579">
    <property type="entry name" value="F5/8 TYPE C DOMAIN-CONTAINING PROTEIN-RELATED"/>
    <property type="match status" value="1"/>
</dbReference>
<reference evidence="1 2" key="2">
    <citation type="submission" date="2017-09" db="EMBL/GenBank/DDBJ databases">
        <title>Extensive intraspecific genome diversity in a model arbuscular mycorrhizal fungus.</title>
        <authorList>
            <person name="Chen E.C."/>
            <person name="Morin E."/>
            <person name="Beaudet D."/>
            <person name="Noel J."/>
            <person name="Ndikumana S."/>
            <person name="Charron P."/>
            <person name="St-Onge C."/>
            <person name="Giorgi J."/>
            <person name="Grigoriev I.V."/>
            <person name="Roux C."/>
            <person name="Martin F.M."/>
            <person name="Corradi N."/>
        </authorList>
    </citation>
    <scope>NUCLEOTIDE SEQUENCE [LARGE SCALE GENOMIC DNA]</scope>
    <source>
        <strain evidence="1 2">A5</strain>
    </source>
</reference>
<feature type="non-terminal residue" evidence="1">
    <location>
        <position position="1"/>
    </location>
</feature>
<name>A0A2N0PCK4_9GLOM</name>
<organism evidence="1 2">
    <name type="scientific">Rhizophagus irregularis</name>
    <dbReference type="NCBI Taxonomy" id="588596"/>
    <lineage>
        <taxon>Eukaryota</taxon>
        <taxon>Fungi</taxon>
        <taxon>Fungi incertae sedis</taxon>
        <taxon>Mucoromycota</taxon>
        <taxon>Glomeromycotina</taxon>
        <taxon>Glomeromycetes</taxon>
        <taxon>Glomerales</taxon>
        <taxon>Glomeraceae</taxon>
        <taxon>Rhizophagus</taxon>
    </lineage>
</organism>
<protein>
    <submittedName>
        <fullName evidence="1">Uncharacterized protein</fullName>
    </submittedName>
</protein>
<reference evidence="1 2" key="1">
    <citation type="submission" date="2016-04" db="EMBL/GenBank/DDBJ databases">
        <title>Genome analyses suggest a sexual origin of heterokaryosis in a supposedly ancient asexual fungus.</title>
        <authorList>
            <person name="Ropars J."/>
            <person name="Sedzielewska K."/>
            <person name="Noel J."/>
            <person name="Charron P."/>
            <person name="Farinelli L."/>
            <person name="Marton T."/>
            <person name="Kruger M."/>
            <person name="Pelin A."/>
            <person name="Brachmann A."/>
            <person name="Corradi N."/>
        </authorList>
    </citation>
    <scope>NUCLEOTIDE SEQUENCE [LARGE SCALE GENOMIC DNA]</scope>
    <source>
        <strain evidence="1 2">A5</strain>
    </source>
</reference>